<sequence>MNEIDAQRLNSSNGGMHRERKVQEEMKKERRQQLLKRAGTSHASRSMGQGDGNEAETHDGKEIIS</sequence>
<name>A0A5N6SXM1_ASPPS</name>
<evidence type="ECO:0000313" key="3">
    <source>
        <dbReference type="Proteomes" id="UP000325672"/>
    </source>
</evidence>
<dbReference type="Proteomes" id="UP000325672">
    <property type="component" value="Unassembled WGS sequence"/>
</dbReference>
<feature type="compositionally biased region" description="Basic and acidic residues" evidence="1">
    <location>
        <begin position="55"/>
        <end position="65"/>
    </location>
</feature>
<dbReference type="AlphaFoldDB" id="A0A5N6SXM1"/>
<proteinExistence type="predicted"/>
<accession>A0A5N6SXM1</accession>
<protein>
    <recommendedName>
        <fullName evidence="4">IBB domain-containing protein</fullName>
    </recommendedName>
</protein>
<feature type="region of interest" description="Disordered" evidence="1">
    <location>
        <begin position="1"/>
        <end position="65"/>
    </location>
</feature>
<evidence type="ECO:0000313" key="2">
    <source>
        <dbReference type="EMBL" id="KAE8138657.1"/>
    </source>
</evidence>
<keyword evidence="3" id="KW-1185">Reference proteome</keyword>
<reference evidence="2 3" key="1">
    <citation type="submission" date="2019-04" db="EMBL/GenBank/DDBJ databases">
        <title>Friends and foes A comparative genomics study of 23 Aspergillus species from section Flavi.</title>
        <authorList>
            <consortium name="DOE Joint Genome Institute"/>
            <person name="Kjaerbolling I."/>
            <person name="Vesth T."/>
            <person name="Frisvad J.C."/>
            <person name="Nybo J.L."/>
            <person name="Theobald S."/>
            <person name="Kildgaard S."/>
            <person name="Isbrandt T."/>
            <person name="Kuo A."/>
            <person name="Sato A."/>
            <person name="Lyhne E.K."/>
            <person name="Kogle M.E."/>
            <person name="Wiebenga A."/>
            <person name="Kun R.S."/>
            <person name="Lubbers R.J."/>
            <person name="Makela M.R."/>
            <person name="Barry K."/>
            <person name="Chovatia M."/>
            <person name="Clum A."/>
            <person name="Daum C."/>
            <person name="Haridas S."/>
            <person name="He G."/>
            <person name="LaButti K."/>
            <person name="Lipzen A."/>
            <person name="Mondo S."/>
            <person name="Riley R."/>
            <person name="Salamov A."/>
            <person name="Simmons B.A."/>
            <person name="Magnuson J.K."/>
            <person name="Henrissat B."/>
            <person name="Mortensen U.H."/>
            <person name="Larsen T.O."/>
            <person name="Devries R.P."/>
            <person name="Grigoriev I.V."/>
            <person name="Machida M."/>
            <person name="Baker S.E."/>
            <person name="Andersen M.R."/>
        </authorList>
    </citation>
    <scope>NUCLEOTIDE SEQUENCE [LARGE SCALE GENOMIC DNA]</scope>
    <source>
        <strain evidence="2 3">CBS 117625</strain>
    </source>
</reference>
<dbReference type="GeneID" id="43638501"/>
<evidence type="ECO:0000256" key="1">
    <source>
        <dbReference type="SAM" id="MobiDB-lite"/>
    </source>
</evidence>
<feature type="compositionally biased region" description="Basic and acidic residues" evidence="1">
    <location>
        <begin position="21"/>
        <end position="32"/>
    </location>
</feature>
<evidence type="ECO:0008006" key="4">
    <source>
        <dbReference type="Google" id="ProtNLM"/>
    </source>
</evidence>
<gene>
    <name evidence="2" type="ORF">BDV38DRAFT_244227</name>
</gene>
<dbReference type="EMBL" id="ML743570">
    <property type="protein sequence ID" value="KAE8138657.1"/>
    <property type="molecule type" value="Genomic_DNA"/>
</dbReference>
<organism evidence="2 3">
    <name type="scientific">Aspergillus pseudotamarii</name>
    <dbReference type="NCBI Taxonomy" id="132259"/>
    <lineage>
        <taxon>Eukaryota</taxon>
        <taxon>Fungi</taxon>
        <taxon>Dikarya</taxon>
        <taxon>Ascomycota</taxon>
        <taxon>Pezizomycotina</taxon>
        <taxon>Eurotiomycetes</taxon>
        <taxon>Eurotiomycetidae</taxon>
        <taxon>Eurotiales</taxon>
        <taxon>Aspergillaceae</taxon>
        <taxon>Aspergillus</taxon>
        <taxon>Aspergillus subgen. Circumdati</taxon>
    </lineage>
</organism>
<dbReference type="RefSeq" id="XP_031914720.1">
    <property type="nucleotide sequence ID" value="XM_032054291.1"/>
</dbReference>